<evidence type="ECO:0000256" key="8">
    <source>
        <dbReference type="ARBA" id="ARBA00022801"/>
    </source>
</evidence>
<keyword evidence="11" id="KW-0804">Transcription</keyword>
<dbReference type="PANTHER" id="PTHR10625">
    <property type="entry name" value="HISTONE DEACETYLASE HDAC1-RELATED"/>
    <property type="match status" value="1"/>
</dbReference>
<comment type="similarity">
    <text evidence="3">Belongs to the histone deacetylase family. HD type 2 subfamily.</text>
</comment>
<dbReference type="InterPro" id="IPR005522">
    <property type="entry name" value="IPK"/>
</dbReference>
<evidence type="ECO:0000259" key="14">
    <source>
        <dbReference type="Pfam" id="PF00850"/>
    </source>
</evidence>
<dbReference type="OrthoDB" id="424012at2759"/>
<evidence type="ECO:0000256" key="4">
    <source>
        <dbReference type="ARBA" id="ARBA00012111"/>
    </source>
</evidence>
<keyword evidence="5" id="KW-0678">Repressor</keyword>
<dbReference type="GO" id="GO:0005737">
    <property type="term" value="C:cytoplasm"/>
    <property type="evidence" value="ECO:0007669"/>
    <property type="project" value="TreeGrafter"/>
</dbReference>
<dbReference type="VEuPathDB" id="CryptoDB:Vbra_22059"/>
<keyword evidence="12" id="KW-0539">Nucleus</keyword>
<evidence type="ECO:0000256" key="9">
    <source>
        <dbReference type="ARBA" id="ARBA00022853"/>
    </source>
</evidence>
<dbReference type="PANTHER" id="PTHR10625:SF5">
    <property type="entry name" value="HISTONE DEACETYLASE"/>
    <property type="match status" value="1"/>
</dbReference>
<dbReference type="STRING" id="1169540.A0A0G4G958"/>
<evidence type="ECO:0000313" key="15">
    <source>
        <dbReference type="EMBL" id="CEM25321.1"/>
    </source>
</evidence>
<dbReference type="GO" id="GO:0032958">
    <property type="term" value="P:inositol phosphate biosynthetic process"/>
    <property type="evidence" value="ECO:0007669"/>
    <property type="project" value="InterPro"/>
</dbReference>
<comment type="subcellular location">
    <subcellularLocation>
        <location evidence="1">Nucleus</location>
    </subcellularLocation>
</comment>
<gene>
    <name evidence="15" type="ORF">Vbra_22059</name>
</gene>
<dbReference type="Pfam" id="PF03770">
    <property type="entry name" value="IPK"/>
    <property type="match status" value="1"/>
</dbReference>
<dbReference type="InterPro" id="IPR038286">
    <property type="entry name" value="IPK_sf"/>
</dbReference>
<protein>
    <recommendedName>
        <fullName evidence="4">histone deacetylase</fullName>
        <ecNumber evidence="4">3.5.1.98</ecNumber>
    </recommendedName>
</protein>
<feature type="compositionally biased region" description="Pro residues" evidence="13">
    <location>
        <begin position="461"/>
        <end position="482"/>
    </location>
</feature>
<keyword evidence="9" id="KW-0156">Chromatin regulator</keyword>
<dbReference type="EMBL" id="CDMY01000596">
    <property type="protein sequence ID" value="CEM25321.1"/>
    <property type="molecule type" value="Genomic_DNA"/>
</dbReference>
<feature type="region of interest" description="Disordered" evidence="13">
    <location>
        <begin position="17"/>
        <end position="41"/>
    </location>
</feature>
<name>A0A0G4G958_VITBC</name>
<dbReference type="GO" id="GO:0040029">
    <property type="term" value="P:epigenetic regulation of gene expression"/>
    <property type="evidence" value="ECO:0007669"/>
    <property type="project" value="TreeGrafter"/>
</dbReference>
<dbReference type="Proteomes" id="UP000041254">
    <property type="component" value="Unassembled WGS sequence"/>
</dbReference>
<evidence type="ECO:0000313" key="16">
    <source>
        <dbReference type="Proteomes" id="UP000041254"/>
    </source>
</evidence>
<evidence type="ECO:0000256" key="10">
    <source>
        <dbReference type="ARBA" id="ARBA00023015"/>
    </source>
</evidence>
<sequence length="920" mass="101250">MASTEPAEGEQLAASLADRLKAMSTSDERSGASPVEAGRAARPSVAVVYDPFVLKHAGPPHVESPSRVQAIMNGLEESGLLSRTTQLTPRCATKEDVMLCHTERHVDRVLGLFQEKEGEGEGEGEAKEPSASAAEEATEEDLVDEEENFVVMPKKKPWIYPFGADTFVCKYTPEAALRAAGAVLTLCDEVYDQSSPISKGYVVMRPPGHHASANQAEGFCLFNNAAIGAQYARTKHGARKVLILDWDVHHGNGTQNIFWTDPDVFYCSTHRYSFFYPNTGDMDEMGEGEGFGATLNVPLDYLYDDTDMYAIFEHVIVPLVHHLQPDLFVVSHGMDAVELDPLGECHVSPGFFGWMTEQMCRLAEIYADGKVILVLEGGYNLSMLSEASIASVKALLKPIGRDPALTAETFHLSSLEPWTGGFPAHRVLRDEGDMRRYPHPSYSSMLVKKLEQVHELFSPLVPLPPPPPMPEAEPTPTPPPAAAPRTRRSTRPSRGEAPPRPEPLVADINGLPRIVALAPGAEAPSPGESNSPLPGPPPPPNTPFSPVEESPKDVAADLSFCLDEGNNDGEEMNDTIRERKLVPVTASQMAQLGGHPDSFFVYEGDESKGDNAKVVKLCLPKEAEFYRGLYRMALTPSHYTDSPTTLPSEPDYRINAPTVQGVWTEGAEELVLRMEEVDWARQLVMLTPPCYYIDLNPKGLSHVQTDEDEEDREENGTEGRPKRCLIELGNLVGGLSVPCQCDIKMGYRLYDDEASDAKRDKMIAKANEQTTAKYGIAVTAYTAHRSDGSSVELSRPDAKRIQTMDEITQAMIRWLRGDGPADERAIDIAKRLMECTRRVDAFFKVQRHWSFYSSSLLYVYDGAADSPVESADVRMIDFGHVAAGTDRLDEGYLGGLEHLMSVWHRVIEALEDEATPEPPV</sequence>
<evidence type="ECO:0000256" key="2">
    <source>
        <dbReference type="ARBA" id="ARBA00007374"/>
    </source>
</evidence>
<proteinExistence type="inferred from homology"/>
<dbReference type="SUPFAM" id="SSF56104">
    <property type="entry name" value="SAICAR synthase-like"/>
    <property type="match status" value="1"/>
</dbReference>
<evidence type="ECO:0000256" key="12">
    <source>
        <dbReference type="ARBA" id="ARBA00023242"/>
    </source>
</evidence>
<dbReference type="CDD" id="cd09992">
    <property type="entry name" value="HDAC_classII"/>
    <property type="match status" value="1"/>
</dbReference>
<dbReference type="EC" id="3.5.1.98" evidence="4"/>
<evidence type="ECO:0000256" key="7">
    <source>
        <dbReference type="ARBA" id="ARBA00022777"/>
    </source>
</evidence>
<dbReference type="GO" id="GO:0141221">
    <property type="term" value="F:histone deacetylase activity, hydrolytic mechanism"/>
    <property type="evidence" value="ECO:0007669"/>
    <property type="project" value="UniProtKB-EC"/>
</dbReference>
<organism evidence="15 16">
    <name type="scientific">Vitrella brassicaformis (strain CCMP3155)</name>
    <dbReference type="NCBI Taxonomy" id="1169540"/>
    <lineage>
        <taxon>Eukaryota</taxon>
        <taxon>Sar</taxon>
        <taxon>Alveolata</taxon>
        <taxon>Colpodellida</taxon>
        <taxon>Vitrellaceae</taxon>
        <taxon>Vitrella</taxon>
    </lineage>
</organism>
<keyword evidence="6" id="KW-0808">Transferase</keyword>
<keyword evidence="16" id="KW-1185">Reference proteome</keyword>
<dbReference type="InParanoid" id="A0A0G4G958"/>
<dbReference type="InterPro" id="IPR037138">
    <property type="entry name" value="His_deacetylse_dom_sf"/>
</dbReference>
<feature type="compositionally biased region" description="Acidic residues" evidence="13">
    <location>
        <begin position="136"/>
        <end position="145"/>
    </location>
</feature>
<evidence type="ECO:0000256" key="13">
    <source>
        <dbReference type="SAM" id="MobiDB-lite"/>
    </source>
</evidence>
<feature type="region of interest" description="Disordered" evidence="13">
    <location>
        <begin position="116"/>
        <end position="145"/>
    </location>
</feature>
<feature type="compositionally biased region" description="Basic and acidic residues" evidence="13">
    <location>
        <begin position="116"/>
        <end position="128"/>
    </location>
</feature>
<feature type="compositionally biased region" description="Basic and acidic residues" evidence="13">
    <location>
        <begin position="18"/>
        <end position="30"/>
    </location>
</feature>
<evidence type="ECO:0000256" key="3">
    <source>
        <dbReference type="ARBA" id="ARBA00007738"/>
    </source>
</evidence>
<comment type="similarity">
    <text evidence="2">Belongs to the inositol phosphokinase (IPK) family.</text>
</comment>
<feature type="region of interest" description="Disordered" evidence="13">
    <location>
        <begin position="458"/>
        <end position="551"/>
    </location>
</feature>
<feature type="compositionally biased region" description="Pro residues" evidence="13">
    <location>
        <begin position="533"/>
        <end position="543"/>
    </location>
</feature>
<dbReference type="GO" id="GO:0000118">
    <property type="term" value="C:histone deacetylase complex"/>
    <property type="evidence" value="ECO:0007669"/>
    <property type="project" value="TreeGrafter"/>
</dbReference>
<dbReference type="Pfam" id="PF00850">
    <property type="entry name" value="Hist_deacetyl"/>
    <property type="match status" value="1"/>
</dbReference>
<dbReference type="InterPro" id="IPR000286">
    <property type="entry name" value="HDACs"/>
</dbReference>
<evidence type="ECO:0000256" key="11">
    <source>
        <dbReference type="ARBA" id="ARBA00023163"/>
    </source>
</evidence>
<dbReference type="InterPro" id="IPR023696">
    <property type="entry name" value="Ureohydrolase_dom_sf"/>
</dbReference>
<evidence type="ECO:0000256" key="6">
    <source>
        <dbReference type="ARBA" id="ARBA00022679"/>
    </source>
</evidence>
<feature type="domain" description="Histone deacetylase" evidence="14">
    <location>
        <begin position="61"/>
        <end position="394"/>
    </location>
</feature>
<dbReference type="InterPro" id="IPR023801">
    <property type="entry name" value="His_deacetylse_dom"/>
</dbReference>
<keyword evidence="10" id="KW-0805">Transcription regulation</keyword>
<keyword evidence="8" id="KW-0378">Hydrolase</keyword>
<dbReference type="AlphaFoldDB" id="A0A0G4G958"/>
<evidence type="ECO:0000256" key="5">
    <source>
        <dbReference type="ARBA" id="ARBA00022491"/>
    </source>
</evidence>
<dbReference type="GO" id="GO:0016301">
    <property type="term" value="F:kinase activity"/>
    <property type="evidence" value="ECO:0007669"/>
    <property type="project" value="UniProtKB-KW"/>
</dbReference>
<evidence type="ECO:0000256" key="1">
    <source>
        <dbReference type="ARBA" id="ARBA00004123"/>
    </source>
</evidence>
<accession>A0A0G4G958</accession>
<reference evidence="15 16" key="1">
    <citation type="submission" date="2014-11" db="EMBL/GenBank/DDBJ databases">
        <authorList>
            <person name="Zhu J."/>
            <person name="Qi W."/>
            <person name="Song R."/>
        </authorList>
    </citation>
    <scope>NUCLEOTIDE SEQUENCE [LARGE SCALE GENOMIC DNA]</scope>
</reference>
<keyword evidence="7" id="KW-0418">Kinase</keyword>
<dbReference type="SUPFAM" id="SSF52768">
    <property type="entry name" value="Arginase/deacetylase"/>
    <property type="match status" value="1"/>
</dbReference>
<dbReference type="Gene3D" id="3.40.800.20">
    <property type="entry name" value="Histone deacetylase domain"/>
    <property type="match status" value="1"/>
</dbReference>
<dbReference type="PRINTS" id="PR01270">
    <property type="entry name" value="HDASUPER"/>
</dbReference>
<dbReference type="Gene3D" id="3.30.470.160">
    <property type="entry name" value="Inositol polyphosphate kinase"/>
    <property type="match status" value="1"/>
</dbReference>